<reference evidence="1" key="1">
    <citation type="submission" date="2014-05" db="EMBL/GenBank/DDBJ databases">
        <authorList>
            <person name="Chronopoulou M."/>
        </authorList>
    </citation>
    <scope>NUCLEOTIDE SEQUENCE</scope>
    <source>
        <tissue evidence="1">Whole organism</tissue>
    </source>
</reference>
<dbReference type="AlphaFoldDB" id="A0A0K2UF10"/>
<proteinExistence type="predicted"/>
<organism evidence="1">
    <name type="scientific">Lepeophtheirus salmonis</name>
    <name type="common">Salmon louse</name>
    <name type="synonym">Caligus salmonis</name>
    <dbReference type="NCBI Taxonomy" id="72036"/>
    <lineage>
        <taxon>Eukaryota</taxon>
        <taxon>Metazoa</taxon>
        <taxon>Ecdysozoa</taxon>
        <taxon>Arthropoda</taxon>
        <taxon>Crustacea</taxon>
        <taxon>Multicrustacea</taxon>
        <taxon>Hexanauplia</taxon>
        <taxon>Copepoda</taxon>
        <taxon>Siphonostomatoida</taxon>
        <taxon>Caligidae</taxon>
        <taxon>Lepeophtheirus</taxon>
    </lineage>
</organism>
<dbReference type="EMBL" id="HACA01019457">
    <property type="protein sequence ID" value="CDW36818.1"/>
    <property type="molecule type" value="Transcribed_RNA"/>
</dbReference>
<name>A0A0K2UF10_LEPSM</name>
<accession>A0A0K2UF10</accession>
<evidence type="ECO:0000313" key="1">
    <source>
        <dbReference type="EMBL" id="CDW36818.1"/>
    </source>
</evidence>
<protein>
    <submittedName>
        <fullName evidence="1">Uncharacterized protein</fullName>
    </submittedName>
</protein>
<sequence>MVSGHILLNRHLFKMGKT</sequence>